<dbReference type="InParanoid" id="B0XF58"/>
<gene>
    <name evidence="3" type="primary">6051922</name>
    <name evidence="2" type="ORF">CpipJ_CPIJ018114</name>
</gene>
<evidence type="ECO:0000313" key="2">
    <source>
        <dbReference type="EMBL" id="EDS26471.1"/>
    </source>
</evidence>
<dbReference type="AlphaFoldDB" id="B0XF58"/>
<keyword evidence="2" id="KW-0030">Aminoacyl-tRNA synthetase</keyword>
<reference evidence="3" key="2">
    <citation type="submission" date="2021-02" db="UniProtKB">
        <authorList>
            <consortium name="EnsemblMetazoa"/>
        </authorList>
    </citation>
    <scope>IDENTIFICATION</scope>
    <source>
        <strain evidence="3">JHB</strain>
    </source>
</reference>
<dbReference type="EnsemblMetazoa" id="CPIJ018114-RA">
    <property type="protein sequence ID" value="CPIJ018114-PA"/>
    <property type="gene ID" value="CPIJ018114"/>
</dbReference>
<feature type="domain" description="PheRS DNA binding" evidence="1">
    <location>
        <begin position="5"/>
        <end position="27"/>
    </location>
</feature>
<organism>
    <name type="scientific">Culex quinquefasciatus</name>
    <name type="common">Southern house mosquito</name>
    <name type="synonym">Culex pungens</name>
    <dbReference type="NCBI Taxonomy" id="7176"/>
    <lineage>
        <taxon>Eukaryota</taxon>
        <taxon>Metazoa</taxon>
        <taxon>Ecdysozoa</taxon>
        <taxon>Arthropoda</taxon>
        <taxon>Hexapoda</taxon>
        <taxon>Insecta</taxon>
        <taxon>Pterygota</taxon>
        <taxon>Neoptera</taxon>
        <taxon>Endopterygota</taxon>
        <taxon>Diptera</taxon>
        <taxon>Nematocera</taxon>
        <taxon>Culicoidea</taxon>
        <taxon>Culicidae</taxon>
        <taxon>Culicinae</taxon>
        <taxon>Culicini</taxon>
        <taxon>Culex</taxon>
        <taxon>Culex</taxon>
    </lineage>
</organism>
<dbReference type="VEuPathDB" id="VectorBase:CPIJ018114"/>
<dbReference type="EMBL" id="DS232898">
    <property type="protein sequence ID" value="EDS26471.1"/>
    <property type="molecule type" value="Genomic_DNA"/>
</dbReference>
<keyword evidence="4" id="KW-1185">Reference proteome</keyword>
<dbReference type="Proteomes" id="UP000002320">
    <property type="component" value="Unassembled WGS sequence"/>
</dbReference>
<reference evidence="2" key="1">
    <citation type="submission" date="2007-03" db="EMBL/GenBank/DDBJ databases">
        <title>Annotation of Culex pipiens quinquefasciatus.</title>
        <authorList>
            <consortium name="The Broad Institute Genome Sequencing Platform"/>
            <person name="Atkinson P.W."/>
            <person name="Hemingway J."/>
            <person name="Christensen B.M."/>
            <person name="Higgs S."/>
            <person name="Kodira C."/>
            <person name="Hannick L."/>
            <person name="Megy K."/>
            <person name="O'Leary S."/>
            <person name="Pearson M."/>
            <person name="Haas B.J."/>
            <person name="Mauceli E."/>
            <person name="Wortman J.R."/>
            <person name="Lee N.H."/>
            <person name="Guigo R."/>
            <person name="Stanke M."/>
            <person name="Alvarado L."/>
            <person name="Amedeo P."/>
            <person name="Antoine C.H."/>
            <person name="Arensburger P."/>
            <person name="Bidwell S.L."/>
            <person name="Crawford M."/>
            <person name="Camaro F."/>
            <person name="Devon K."/>
            <person name="Engels R."/>
            <person name="Hammond M."/>
            <person name="Howarth C."/>
            <person name="Koehrsen M."/>
            <person name="Lawson D."/>
            <person name="Montgomery P."/>
            <person name="Nene V."/>
            <person name="Nusbaum C."/>
            <person name="Puiu D."/>
            <person name="Romero-Severson J."/>
            <person name="Severson D.W."/>
            <person name="Shumway M."/>
            <person name="Sisk P."/>
            <person name="Stolte C."/>
            <person name="Zeng Q."/>
            <person name="Eisenstadt E."/>
            <person name="Fraser-Liggett C."/>
            <person name="Strausberg R."/>
            <person name="Galagan J."/>
            <person name="Birren B."/>
            <person name="Collins F.H."/>
        </authorList>
    </citation>
    <scope>NUCLEOTIDE SEQUENCE [LARGE SCALE GENOMIC DNA]</scope>
    <source>
        <strain evidence="2">JHB</strain>
    </source>
</reference>
<dbReference type="HOGENOM" id="CLU_2294371_0_0_1"/>
<keyword evidence="2" id="KW-0436">Ligase</keyword>
<dbReference type="Gene3D" id="1.10.10.2330">
    <property type="match status" value="1"/>
</dbReference>
<evidence type="ECO:0000259" key="1">
    <source>
        <dbReference type="Pfam" id="PF18553"/>
    </source>
</evidence>
<name>B0XF58_CULQU</name>
<evidence type="ECO:0000313" key="3">
    <source>
        <dbReference type="EnsemblMetazoa" id="CPIJ018114-PA"/>
    </source>
</evidence>
<dbReference type="Pfam" id="PF18553">
    <property type="entry name" value="PheRS_DBD3"/>
    <property type="match status" value="1"/>
</dbReference>
<dbReference type="InterPro" id="IPR040725">
    <property type="entry name" value="PheRS_DBD3"/>
</dbReference>
<evidence type="ECO:0000313" key="4">
    <source>
        <dbReference type="Proteomes" id="UP000002320"/>
    </source>
</evidence>
<dbReference type="KEGG" id="cqu:CpipJ_CPIJ018114"/>
<accession>B0XF58</accession>
<protein>
    <submittedName>
        <fullName evidence="2 3">Phenylalanyl-tRNA synthetase alpha chain</fullName>
    </submittedName>
</protein>
<proteinExistence type="predicted"/>
<sequence>MKSSPNAKVGFSKAMSNGWIQIDSSGGAPFASLVLILLAKLEALLANAGTVASRRLDGKEYDIHVAAREASSCCSVGSAANPLRQTGLGVAGFPDRNITNL</sequence>
<dbReference type="GO" id="GO:0004812">
    <property type="term" value="F:aminoacyl-tRNA ligase activity"/>
    <property type="evidence" value="ECO:0007669"/>
    <property type="project" value="UniProtKB-KW"/>
</dbReference>